<dbReference type="AlphaFoldDB" id="A0A1H4Q8J8"/>
<dbReference type="Pfam" id="PF19407">
    <property type="entry name" value="DUF5979"/>
    <property type="match status" value="1"/>
</dbReference>
<name>A0A1H4Q8J8_9MICO</name>
<accession>A0A1H4Q8J8</accession>
<feature type="transmembrane region" description="Helical" evidence="6">
    <location>
        <begin position="26"/>
        <end position="49"/>
    </location>
</feature>
<feature type="transmembrane region" description="Helical" evidence="6">
    <location>
        <begin position="500"/>
        <end position="521"/>
    </location>
</feature>
<dbReference type="InterPro" id="IPR008966">
    <property type="entry name" value="Adhesion_dom_sf"/>
</dbReference>
<dbReference type="EMBL" id="FNSQ01000005">
    <property type="protein sequence ID" value="SEC15880.1"/>
    <property type="molecule type" value="Genomic_DNA"/>
</dbReference>
<keyword evidence="4" id="KW-0732">Signal</keyword>
<evidence type="ECO:0000313" key="9">
    <source>
        <dbReference type="EMBL" id="SEC15880.1"/>
    </source>
</evidence>
<keyword evidence="6" id="KW-0812">Transmembrane</keyword>
<evidence type="ECO:0000259" key="7">
    <source>
        <dbReference type="Pfam" id="PF17961"/>
    </source>
</evidence>
<dbReference type="Gene3D" id="2.60.40.1280">
    <property type="match status" value="1"/>
</dbReference>
<evidence type="ECO:0000259" key="8">
    <source>
        <dbReference type="Pfam" id="PF19407"/>
    </source>
</evidence>
<evidence type="ECO:0000313" key="10">
    <source>
        <dbReference type="Proteomes" id="UP000183750"/>
    </source>
</evidence>
<keyword evidence="10" id="KW-1185">Reference proteome</keyword>
<keyword evidence="3" id="KW-0964">Secreted</keyword>
<evidence type="ECO:0000256" key="1">
    <source>
        <dbReference type="ARBA" id="ARBA00004168"/>
    </source>
</evidence>
<proteinExistence type="predicted"/>
<feature type="domain" description="SDR-like Ig" evidence="7">
    <location>
        <begin position="73"/>
        <end position="168"/>
    </location>
</feature>
<feature type="domain" description="DUF5979" evidence="8">
    <location>
        <begin position="347"/>
        <end position="437"/>
    </location>
</feature>
<gene>
    <name evidence="9" type="ORF">SAMN04489807_3026</name>
</gene>
<evidence type="ECO:0000256" key="4">
    <source>
        <dbReference type="ARBA" id="ARBA00022729"/>
    </source>
</evidence>
<protein>
    <submittedName>
        <fullName evidence="9">Uncharacterized protein</fullName>
    </submittedName>
</protein>
<dbReference type="GO" id="GO:0007155">
    <property type="term" value="P:cell adhesion"/>
    <property type="evidence" value="ECO:0007669"/>
    <property type="project" value="InterPro"/>
</dbReference>
<comment type="subcellular location">
    <subcellularLocation>
        <location evidence="1">Secreted</location>
        <location evidence="1">Cell wall</location>
        <topology evidence="1">Peptidoglycan-anchor</topology>
    </subcellularLocation>
</comment>
<keyword evidence="2" id="KW-0134">Cell wall</keyword>
<dbReference type="OrthoDB" id="5142801at2"/>
<reference evidence="10" key="1">
    <citation type="submission" date="2016-10" db="EMBL/GenBank/DDBJ databases">
        <authorList>
            <person name="Varghese N."/>
            <person name="Submissions S."/>
        </authorList>
    </citation>
    <scope>NUCLEOTIDE SEQUENCE [LARGE SCALE GENOMIC DNA]</scope>
    <source>
        <strain evidence="10">DSM 16089</strain>
    </source>
</reference>
<keyword evidence="5" id="KW-0572">Peptidoglycan-anchor</keyword>
<keyword evidence="6" id="KW-0472">Membrane</keyword>
<evidence type="ECO:0000256" key="2">
    <source>
        <dbReference type="ARBA" id="ARBA00022512"/>
    </source>
</evidence>
<dbReference type="Proteomes" id="UP000183750">
    <property type="component" value="Unassembled WGS sequence"/>
</dbReference>
<evidence type="ECO:0000256" key="5">
    <source>
        <dbReference type="ARBA" id="ARBA00023088"/>
    </source>
</evidence>
<dbReference type="InterPro" id="IPR011252">
    <property type="entry name" value="Fibrogen-bd_dom1"/>
</dbReference>
<dbReference type="InterPro" id="IPR046022">
    <property type="entry name" value="DUF5979"/>
</dbReference>
<organism evidence="9 10">
    <name type="scientific">Microbacterium hydrocarbonoxydans</name>
    <dbReference type="NCBI Taxonomy" id="273678"/>
    <lineage>
        <taxon>Bacteria</taxon>
        <taxon>Bacillati</taxon>
        <taxon>Actinomycetota</taxon>
        <taxon>Actinomycetes</taxon>
        <taxon>Micrococcales</taxon>
        <taxon>Microbacteriaceae</taxon>
        <taxon>Microbacterium</taxon>
    </lineage>
</organism>
<keyword evidence="6" id="KW-1133">Transmembrane helix</keyword>
<dbReference type="Pfam" id="PF17961">
    <property type="entry name" value="Big_8"/>
    <property type="match status" value="1"/>
</dbReference>
<dbReference type="RefSeq" id="WP_074731874.1">
    <property type="nucleotide sequence ID" value="NZ_FNSQ01000005.1"/>
</dbReference>
<dbReference type="InterPro" id="IPR041171">
    <property type="entry name" value="SDR_Ig"/>
</dbReference>
<sequence length="530" mass="53978">MRTHATTTAGEKAAVTAGQRRRWRGLLALAAGVIVGVSGLWGVALPAAAAPTVTYPGAMSGITIEKTSGTGPVAQWEQVRISGEWSVPDGAVAGETFGMTLPPEFHRQAAGTFTITDPGTGAVMATCAVGDGSGPDVVCTLTDAITGKEQIGGTFWMQATASHTTTSETVEFDLGDTVEIVDLPGDGGIVPEDLNEDAEPYKYAGASTGGHLKWVVGIPSAYVDAGGFTISDTLDAGLADHHYTGELTLNQRPVENGVLVGEWAPVATTNYQVVFAADGQSFDLVASGLPASGFAYEAVYYTQSDLPVVEGEVFGNHVIVNTTETSATHTVTETGGGDGTGVEYTRFSITKALTGPQAEAAKDATYTVRYSVKGSDAPPQIMTVAVGQSTTSARAPQGSTFVVEEVDLPVIEGVVWGEWSITGEGVVDAGDGTYEVTPGTAAGVELTLANVANAVPVVTPPPTPVTPITPITPVTPTDHAAPHVSSTSPGSLATTGGGDATGLVALAIVLIIGGAAIRVAARRGNSAARR</sequence>
<evidence type="ECO:0000256" key="6">
    <source>
        <dbReference type="SAM" id="Phobius"/>
    </source>
</evidence>
<evidence type="ECO:0000256" key="3">
    <source>
        <dbReference type="ARBA" id="ARBA00022525"/>
    </source>
</evidence>
<dbReference type="SUPFAM" id="SSF49401">
    <property type="entry name" value="Bacterial adhesins"/>
    <property type="match status" value="1"/>
</dbReference>